<dbReference type="Gene3D" id="3.40.630.30">
    <property type="match status" value="1"/>
</dbReference>
<evidence type="ECO:0000313" key="3">
    <source>
        <dbReference type="EMBL" id="OEO30285.1"/>
    </source>
</evidence>
<dbReference type="AlphaFoldDB" id="A0A1E5XNY4"/>
<dbReference type="GO" id="GO:0016747">
    <property type="term" value="F:acyltransferase activity, transferring groups other than amino-acyl groups"/>
    <property type="evidence" value="ECO:0007669"/>
    <property type="project" value="InterPro"/>
</dbReference>
<dbReference type="InterPro" id="IPR000182">
    <property type="entry name" value="GNAT_dom"/>
</dbReference>
<evidence type="ECO:0000259" key="1">
    <source>
        <dbReference type="Pfam" id="PF00583"/>
    </source>
</evidence>
<dbReference type="Pfam" id="PF00583">
    <property type="entry name" value="Acetyltransf_1"/>
    <property type="match status" value="1"/>
</dbReference>
<name>A0A1E5XNY4_9HYPH</name>
<keyword evidence="4" id="KW-1185">Reference proteome</keyword>
<accession>A0A1E5XNY4</accession>
<dbReference type="RefSeq" id="WP_069910492.1">
    <property type="nucleotide sequence ID" value="NZ_LAJE02000219.1"/>
</dbReference>
<dbReference type="InterPro" id="IPR016181">
    <property type="entry name" value="Acyl_CoA_acyltransferase"/>
</dbReference>
<dbReference type="Pfam" id="PF18015">
    <property type="entry name" value="Acetyltransf_19"/>
    <property type="match status" value="1"/>
</dbReference>
<feature type="domain" description="Acetyltransferase (GNAT)" evidence="2">
    <location>
        <begin position="14"/>
        <end position="127"/>
    </location>
</feature>
<dbReference type="EMBL" id="LAJE02000219">
    <property type="protein sequence ID" value="OEO30285.1"/>
    <property type="molecule type" value="Genomic_DNA"/>
</dbReference>
<comment type="caution">
    <text evidence="3">The sequence shown here is derived from an EMBL/GenBank/DDBJ whole genome shotgun (WGS) entry which is preliminary data.</text>
</comment>
<reference evidence="3 4" key="1">
    <citation type="journal article" date="2015" name="Genome Announc.">
        <title>Genome Assemblies of Three Soil-Associated Devosia species: D. insulae, D. limi, and D. soli.</title>
        <authorList>
            <person name="Hassan Y.I."/>
            <person name="Lepp D."/>
            <person name="Zhou T."/>
        </authorList>
    </citation>
    <scope>NUCLEOTIDE SEQUENCE [LARGE SCALE GENOMIC DNA]</scope>
    <source>
        <strain evidence="3 4">DS-56</strain>
    </source>
</reference>
<sequence length="258" mass="27825">MGRAGIAASKADRDRIAPLRRDFIAEAGHQVRYYAVYERGRCDAWLLEAAGEPTGYGLVMDGATAGMRDTLFEFYLRPEHRRDPAAAMTALLDASGAQHIAAQSNDPLLAGLLLERTTDISATAILFGAGAPANHQYDGVVRPRQQDDAVFSHSYEPAGDFVLDTPRGIVATGGWLTHYNPPYADLYMEVAPHARREGAGRYMVQETLRLCRATGLVPAARCDVANLASRATLLSAGLAICGYVLGGRLRARGEHDAL</sequence>
<evidence type="ECO:0000313" key="4">
    <source>
        <dbReference type="Proteomes" id="UP000095463"/>
    </source>
</evidence>
<dbReference type="InterPro" id="IPR040579">
    <property type="entry name" value="Acetyltransf_19"/>
</dbReference>
<feature type="domain" description="N-acetyltransferase" evidence="1">
    <location>
        <begin position="156"/>
        <end position="231"/>
    </location>
</feature>
<evidence type="ECO:0000259" key="2">
    <source>
        <dbReference type="Pfam" id="PF18015"/>
    </source>
</evidence>
<gene>
    <name evidence="3" type="ORF">VW23_022085</name>
</gene>
<protein>
    <submittedName>
        <fullName evidence="3">Uncharacterized protein</fullName>
    </submittedName>
</protein>
<organism evidence="3 4">
    <name type="scientific">Devosia insulae DS-56</name>
    <dbReference type="NCBI Taxonomy" id="1116389"/>
    <lineage>
        <taxon>Bacteria</taxon>
        <taxon>Pseudomonadati</taxon>
        <taxon>Pseudomonadota</taxon>
        <taxon>Alphaproteobacteria</taxon>
        <taxon>Hyphomicrobiales</taxon>
        <taxon>Devosiaceae</taxon>
        <taxon>Devosia</taxon>
    </lineage>
</organism>
<dbReference type="SUPFAM" id="SSF55729">
    <property type="entry name" value="Acyl-CoA N-acyltransferases (Nat)"/>
    <property type="match status" value="1"/>
</dbReference>
<dbReference type="Proteomes" id="UP000095463">
    <property type="component" value="Unassembled WGS sequence"/>
</dbReference>
<proteinExistence type="predicted"/>